<gene>
    <name evidence="1" type="ORF">ACFOZ7_19920</name>
</gene>
<dbReference type="AlphaFoldDB" id="A0ABD5P5E8"/>
<proteinExistence type="predicted"/>
<name>A0ABD5P5E8_9EURY</name>
<dbReference type="GeneID" id="71853152"/>
<dbReference type="Proteomes" id="UP001595821">
    <property type="component" value="Unassembled WGS sequence"/>
</dbReference>
<evidence type="ECO:0008006" key="3">
    <source>
        <dbReference type="Google" id="ProtNLM"/>
    </source>
</evidence>
<reference evidence="1 2" key="1">
    <citation type="journal article" date="2014" name="Int. J. Syst. Evol. Microbiol.">
        <title>Complete genome sequence of Corynebacterium casei LMG S-19264T (=DSM 44701T), isolated from a smear-ripened cheese.</title>
        <authorList>
            <consortium name="US DOE Joint Genome Institute (JGI-PGF)"/>
            <person name="Walter F."/>
            <person name="Albersmeier A."/>
            <person name="Kalinowski J."/>
            <person name="Ruckert C."/>
        </authorList>
    </citation>
    <scope>NUCLEOTIDE SEQUENCE [LARGE SCALE GENOMIC DNA]</scope>
    <source>
        <strain evidence="1 2">IBRC-M 10912</strain>
    </source>
</reference>
<accession>A0ABD5P5E8</accession>
<dbReference type="EMBL" id="JBHSDJ010000131">
    <property type="protein sequence ID" value="MFC4249168.1"/>
    <property type="molecule type" value="Genomic_DNA"/>
</dbReference>
<sequence length="286" mass="31872">MGRTRWLALLVGALAAAAVALVRALAARRVDDVPFCPLFARGRVGPEWASRRDVASEPAPGELEDFAVYDRDDFDSSAIHPEVRRFYERTADYDLTYETTWHRGFRLGAWLASIATSRLEQLNLPGRSDGRRRRLESRIARVSPAADPRGDSRVWTRTDPDTGEAVFVAIYTTHERDGVVYANVATPLPWANLSTVLRPEAIRGDGDGGGVVFTTRDDGDSDGGLFLVTPIGVFDLPMAQRFRVWPADSPDAPRVQTDADLVATHEMWLFGRQFLTIRYGIERSRP</sequence>
<evidence type="ECO:0000313" key="2">
    <source>
        <dbReference type="Proteomes" id="UP001595821"/>
    </source>
</evidence>
<comment type="caution">
    <text evidence="1">The sequence shown here is derived from an EMBL/GenBank/DDBJ whole genome shotgun (WGS) entry which is preliminary data.</text>
</comment>
<evidence type="ECO:0000313" key="1">
    <source>
        <dbReference type="EMBL" id="MFC4249168.1"/>
    </source>
</evidence>
<protein>
    <recommendedName>
        <fullName evidence="3">DUF3179 domain-containing protein</fullName>
    </recommendedName>
</protein>
<dbReference type="RefSeq" id="WP_246972721.1">
    <property type="nucleotide sequence ID" value="NZ_CP095397.1"/>
</dbReference>
<organism evidence="1 2">
    <name type="scientific">Natribaculum luteum</name>
    <dbReference type="NCBI Taxonomy" id="1586232"/>
    <lineage>
        <taxon>Archaea</taxon>
        <taxon>Methanobacteriati</taxon>
        <taxon>Methanobacteriota</taxon>
        <taxon>Stenosarchaea group</taxon>
        <taxon>Halobacteria</taxon>
        <taxon>Halobacteriales</taxon>
        <taxon>Natrialbaceae</taxon>
        <taxon>Natribaculum</taxon>
    </lineage>
</organism>